<feature type="compositionally biased region" description="Low complexity" evidence="1">
    <location>
        <begin position="78"/>
        <end position="88"/>
    </location>
</feature>
<dbReference type="Proteomes" id="UP000799766">
    <property type="component" value="Unassembled WGS sequence"/>
</dbReference>
<dbReference type="Gene3D" id="3.40.50.1820">
    <property type="entry name" value="alpha/beta hydrolase"/>
    <property type="match status" value="1"/>
</dbReference>
<feature type="region of interest" description="Disordered" evidence="1">
    <location>
        <begin position="233"/>
        <end position="266"/>
    </location>
</feature>
<dbReference type="GO" id="GO:0005737">
    <property type="term" value="C:cytoplasm"/>
    <property type="evidence" value="ECO:0007669"/>
    <property type="project" value="TreeGrafter"/>
</dbReference>
<dbReference type="PANTHER" id="PTHR10655:SF17">
    <property type="entry name" value="LYSOPHOSPHOLIPASE-LIKE PROTEIN 1"/>
    <property type="match status" value="1"/>
</dbReference>
<evidence type="ECO:0000313" key="3">
    <source>
        <dbReference type="Proteomes" id="UP000799766"/>
    </source>
</evidence>
<gene>
    <name evidence="2" type="ORF">BDY21DRAFT_338852</name>
</gene>
<dbReference type="InterPro" id="IPR029058">
    <property type="entry name" value="AB_hydrolase_fold"/>
</dbReference>
<feature type="region of interest" description="Disordered" evidence="1">
    <location>
        <begin position="73"/>
        <end position="114"/>
    </location>
</feature>
<feature type="compositionally biased region" description="Low complexity" evidence="1">
    <location>
        <begin position="100"/>
        <end position="114"/>
    </location>
</feature>
<dbReference type="EMBL" id="MU001675">
    <property type="protein sequence ID" value="KAF2459657.1"/>
    <property type="molecule type" value="Genomic_DNA"/>
</dbReference>
<reference evidence="2" key="1">
    <citation type="journal article" date="2020" name="Stud. Mycol.">
        <title>101 Dothideomycetes genomes: a test case for predicting lifestyles and emergence of pathogens.</title>
        <authorList>
            <person name="Haridas S."/>
            <person name="Albert R."/>
            <person name="Binder M."/>
            <person name="Bloem J."/>
            <person name="Labutti K."/>
            <person name="Salamov A."/>
            <person name="Andreopoulos B."/>
            <person name="Baker S."/>
            <person name="Barry K."/>
            <person name="Bills G."/>
            <person name="Bluhm B."/>
            <person name="Cannon C."/>
            <person name="Castanera R."/>
            <person name="Culley D."/>
            <person name="Daum C."/>
            <person name="Ezra D."/>
            <person name="Gonzalez J."/>
            <person name="Henrissat B."/>
            <person name="Kuo A."/>
            <person name="Liang C."/>
            <person name="Lipzen A."/>
            <person name="Lutzoni F."/>
            <person name="Magnuson J."/>
            <person name="Mondo S."/>
            <person name="Nolan M."/>
            <person name="Ohm R."/>
            <person name="Pangilinan J."/>
            <person name="Park H.-J."/>
            <person name="Ramirez L."/>
            <person name="Alfaro M."/>
            <person name="Sun H."/>
            <person name="Tritt A."/>
            <person name="Yoshinaga Y."/>
            <person name="Zwiers L.-H."/>
            <person name="Turgeon B."/>
            <person name="Goodwin S."/>
            <person name="Spatafora J."/>
            <person name="Crous P."/>
            <person name="Grigoriev I."/>
        </authorList>
    </citation>
    <scope>NUCLEOTIDE SEQUENCE</scope>
    <source>
        <strain evidence="2">ATCC 16933</strain>
    </source>
</reference>
<name>A0A6A6P774_9PEZI</name>
<feature type="compositionally biased region" description="Pro residues" evidence="1">
    <location>
        <begin position="89"/>
        <end position="99"/>
    </location>
</feature>
<sequence length="322" mass="33028">MAAVQPLQTPPIIKPAVQRVSDPAHSAAVIFLHGADDDAASWENLAHAIHRTSTLPYARFILPTAPHNTTLNRPAWFAPTSPRAFSPTSPSPTSSPPPSASSTPPSSPTYSAADPAGLRSSVALVSDLISTLTTTSGLDPARIVLAGRAAPGGGGAAVALLTALTSPEWAGRLGGVVALGEGTGPAADAETAALEDVYAVLPLPKERVQRWRAEAGLPAEAGDLPVFWGRAGGAPPAAPRKSDGVSMGGPVGGEKKARKPGHGRRASEVLVDGLGMDADSVMVREYGVGRGGKGMKMGAGVLEEDVLRDMCAWMERMVPPLE</sequence>
<keyword evidence="3" id="KW-1185">Reference proteome</keyword>
<dbReference type="AlphaFoldDB" id="A0A6A6P774"/>
<dbReference type="GO" id="GO:0008474">
    <property type="term" value="F:palmitoyl-(protein) hydrolase activity"/>
    <property type="evidence" value="ECO:0007669"/>
    <property type="project" value="TreeGrafter"/>
</dbReference>
<protein>
    <recommendedName>
        <fullName evidence="4">Alpha/Beta hydrolase protein</fullName>
    </recommendedName>
</protein>
<dbReference type="SUPFAM" id="SSF53474">
    <property type="entry name" value="alpha/beta-Hydrolases"/>
    <property type="match status" value="1"/>
</dbReference>
<evidence type="ECO:0000313" key="2">
    <source>
        <dbReference type="EMBL" id="KAF2459657.1"/>
    </source>
</evidence>
<evidence type="ECO:0000256" key="1">
    <source>
        <dbReference type="SAM" id="MobiDB-lite"/>
    </source>
</evidence>
<organism evidence="2 3">
    <name type="scientific">Lineolata rhizophorae</name>
    <dbReference type="NCBI Taxonomy" id="578093"/>
    <lineage>
        <taxon>Eukaryota</taxon>
        <taxon>Fungi</taxon>
        <taxon>Dikarya</taxon>
        <taxon>Ascomycota</taxon>
        <taxon>Pezizomycotina</taxon>
        <taxon>Dothideomycetes</taxon>
        <taxon>Dothideomycetes incertae sedis</taxon>
        <taxon>Lineolatales</taxon>
        <taxon>Lineolataceae</taxon>
        <taxon>Lineolata</taxon>
    </lineage>
</organism>
<dbReference type="GO" id="GO:0052689">
    <property type="term" value="F:carboxylic ester hydrolase activity"/>
    <property type="evidence" value="ECO:0007669"/>
    <property type="project" value="TreeGrafter"/>
</dbReference>
<evidence type="ECO:0008006" key="4">
    <source>
        <dbReference type="Google" id="ProtNLM"/>
    </source>
</evidence>
<dbReference type="InterPro" id="IPR050565">
    <property type="entry name" value="LYPA1-2/EST-like"/>
</dbReference>
<proteinExistence type="predicted"/>
<accession>A0A6A6P774</accession>
<dbReference type="PANTHER" id="PTHR10655">
    <property type="entry name" value="LYSOPHOSPHOLIPASE-RELATED"/>
    <property type="match status" value="1"/>
</dbReference>